<name>A0ABZ2PFM2_9NOCA</name>
<dbReference type="Gene3D" id="3.30.9.10">
    <property type="entry name" value="D-Amino Acid Oxidase, subunit A, domain 2"/>
    <property type="match status" value="1"/>
</dbReference>
<feature type="domain" description="FAD dependent oxidoreductase" evidence="2">
    <location>
        <begin position="9"/>
        <end position="351"/>
    </location>
</feature>
<evidence type="ECO:0000313" key="3">
    <source>
        <dbReference type="EMBL" id="WXG66491.1"/>
    </source>
</evidence>
<evidence type="ECO:0000259" key="2">
    <source>
        <dbReference type="Pfam" id="PF01266"/>
    </source>
</evidence>
<protein>
    <submittedName>
        <fullName evidence="3">FAD-dependent oxidoreductase</fullName>
        <ecNumber evidence="3">1.-.-.-</ecNumber>
    </submittedName>
</protein>
<evidence type="ECO:0000313" key="4">
    <source>
        <dbReference type="Proteomes" id="UP001432000"/>
    </source>
</evidence>
<dbReference type="InterPro" id="IPR006076">
    <property type="entry name" value="FAD-dep_OxRdtase"/>
</dbReference>
<dbReference type="RefSeq" id="WP_338885937.1">
    <property type="nucleotide sequence ID" value="NZ_CP147846.1"/>
</dbReference>
<proteinExistence type="predicted"/>
<dbReference type="EMBL" id="CP147846">
    <property type="protein sequence ID" value="WXG66491.1"/>
    <property type="molecule type" value="Genomic_DNA"/>
</dbReference>
<reference evidence="3 4" key="1">
    <citation type="submission" date="2024-03" db="EMBL/GenBank/DDBJ databases">
        <title>Natural products discovery in diverse microorganisms through a two-stage MS feature dereplication strategy.</title>
        <authorList>
            <person name="Zhang R."/>
        </authorList>
    </citation>
    <scope>NUCLEOTIDE SEQUENCE [LARGE SCALE GENOMIC DNA]</scope>
    <source>
        <strain evidence="3 4">18930</strain>
    </source>
</reference>
<evidence type="ECO:0000256" key="1">
    <source>
        <dbReference type="ARBA" id="ARBA00023002"/>
    </source>
</evidence>
<organism evidence="3 4">
    <name type="scientific">Rhodococcus sovatensis</name>
    <dbReference type="NCBI Taxonomy" id="1805840"/>
    <lineage>
        <taxon>Bacteria</taxon>
        <taxon>Bacillati</taxon>
        <taxon>Actinomycetota</taxon>
        <taxon>Actinomycetes</taxon>
        <taxon>Mycobacteriales</taxon>
        <taxon>Nocardiaceae</taxon>
        <taxon>Rhodococcus</taxon>
    </lineage>
</organism>
<dbReference type="PANTHER" id="PTHR13847">
    <property type="entry name" value="SARCOSINE DEHYDROGENASE-RELATED"/>
    <property type="match status" value="1"/>
</dbReference>
<gene>
    <name evidence="3" type="ORF">WDS16_14385</name>
</gene>
<accession>A0ABZ2PFM2</accession>
<dbReference type="InterPro" id="IPR036188">
    <property type="entry name" value="FAD/NAD-bd_sf"/>
</dbReference>
<keyword evidence="1 3" id="KW-0560">Oxidoreductase</keyword>
<sequence>MSDRNAAFDVIVVGGGIAGVSIGYELATDRSVCLLERESTLAFHTTGRSAALFLETYGNDAIRALTTASRGFLTDPPDHWDSALLSPRSLLQFAARGRGAALESVFARVRDFTPDAQLLTPQEAKDLFPLLRPEHVDVALYEPGSMEVDVHALHQGFVRGLRARGGVVATSSRVASLQRRDGLWHLESADGTVHRAPVVVDAAGAWADSIAETAGARRVGLRPLRRTIFMVAAPEQLDTTTLPTLSDIDESFYLKPEGHQMLCSPADETPSEPRDARPDEMEIARALDAIAEATTLTARHVRSSWAGLRSFVADRTPVVGFDPTLDGFFWCAGQGGYGIQTCAALARVGAALVRGDNPPDDLVSRGLRVADLAPGRSGATNAGPLP</sequence>
<dbReference type="Proteomes" id="UP001432000">
    <property type="component" value="Chromosome"/>
</dbReference>
<keyword evidence="4" id="KW-1185">Reference proteome</keyword>
<dbReference type="Pfam" id="PF01266">
    <property type="entry name" value="DAO"/>
    <property type="match status" value="1"/>
</dbReference>
<dbReference type="SUPFAM" id="SSF51905">
    <property type="entry name" value="FAD/NAD(P)-binding domain"/>
    <property type="match status" value="1"/>
</dbReference>
<dbReference type="GO" id="GO:0016491">
    <property type="term" value="F:oxidoreductase activity"/>
    <property type="evidence" value="ECO:0007669"/>
    <property type="project" value="UniProtKB-KW"/>
</dbReference>
<dbReference type="Gene3D" id="3.50.50.60">
    <property type="entry name" value="FAD/NAD(P)-binding domain"/>
    <property type="match status" value="1"/>
</dbReference>
<dbReference type="EC" id="1.-.-.-" evidence="3"/>
<dbReference type="PANTHER" id="PTHR13847:SF287">
    <property type="entry name" value="FAD-DEPENDENT OXIDOREDUCTASE DOMAIN-CONTAINING PROTEIN 1"/>
    <property type="match status" value="1"/>
</dbReference>